<keyword evidence="1" id="KW-0614">Plasmid</keyword>
<name>A0A6P1V9R4_ENTFC</name>
<organism evidence="1">
    <name type="scientific">Enterococcus faecium</name>
    <name type="common">Streptococcus faecium</name>
    <dbReference type="NCBI Taxonomy" id="1352"/>
    <lineage>
        <taxon>Bacteria</taxon>
        <taxon>Bacillati</taxon>
        <taxon>Bacillota</taxon>
        <taxon>Bacilli</taxon>
        <taxon>Lactobacillales</taxon>
        <taxon>Enterococcaceae</taxon>
        <taxon>Enterococcus</taxon>
    </lineage>
</organism>
<dbReference type="EMBL" id="CP039730">
    <property type="protein sequence ID" value="QHT44805.1"/>
    <property type="molecule type" value="Genomic_DNA"/>
</dbReference>
<geneLocation type="plasmid" evidence="1">
    <name>pZY2</name>
</geneLocation>
<dbReference type="RefSeq" id="WP_002320858.1">
    <property type="nucleotide sequence ID" value="NZ_JAHHWB010000033.1"/>
</dbReference>
<accession>A0A6P1V9R4</accession>
<sequence>MRGDQTMSATTDMALEAVIKDNTGNVENVEDFSDIAINLSAWISAVGEENIEFEIKNMDDLKAKFPFIASKLSQFAEEKSWNELVSFSEKIYDITQEDECVSWEMNNQYKKIDAFVKSRIEGTAFEFEGIDTADNWLNKESFIKSIADDLEKQWSKEDYAEYLKTERDTEVKEKLTEVCLDEHIDPNIVKQEDYEVVIDKVPTDFEEVVKYIVEEALSQYSSDEEVDEETVRTRVWQLVFDDKDYKYLSDQNSVNWSVRLLIDQNDIE</sequence>
<protein>
    <submittedName>
        <fullName evidence="1">Uncharacterized protein</fullName>
    </submittedName>
</protein>
<evidence type="ECO:0000313" key="1">
    <source>
        <dbReference type="EMBL" id="QHT44805.1"/>
    </source>
</evidence>
<dbReference type="AlphaFoldDB" id="A0A6P1V9R4"/>
<reference evidence="1" key="1">
    <citation type="journal article" date="2020" name="J. Antimicrob. Chemother.">
        <title>Tandem amplification of the vanM gene cluster drives vancomycin resistance in vancomycin-variable enterococci.</title>
        <authorList>
            <person name="Sun L."/>
            <person name="Chen Y."/>
            <person name="Hua X."/>
            <person name="Chen Y."/>
            <person name="Hong J."/>
            <person name="Wu X."/>
            <person name="Jiang Y."/>
            <person name="van Schaik W."/>
            <person name="Qu T."/>
            <person name="Yu Y."/>
        </authorList>
    </citation>
    <scope>NUCLEOTIDE SEQUENCE [LARGE SCALE GENOMIC DNA]</scope>
    <source>
        <strain evidence="1">ZY2</strain>
        <plasmid evidence="1">pZY2</plasmid>
    </source>
</reference>
<proteinExistence type="predicted"/>
<gene>
    <name evidence="1" type="ORF">FCF09_14055</name>
</gene>